<dbReference type="AlphaFoldDB" id="A0A410GCE5"/>
<gene>
    <name evidence="1" type="ORF">CKA81_08980</name>
</gene>
<protein>
    <submittedName>
        <fullName evidence="1">Uncharacterized protein</fullName>
    </submittedName>
</protein>
<evidence type="ECO:0000313" key="2">
    <source>
        <dbReference type="Proteomes" id="UP000283474"/>
    </source>
</evidence>
<dbReference type="RefSeq" id="WP_128354956.1">
    <property type="nucleotide sequence ID" value="NZ_CP022987.1"/>
</dbReference>
<dbReference type="OrthoDB" id="9834301at2"/>
<organism evidence="1 2">
    <name type="scientific">Pollutimonas thiosulfatoxidans</name>
    <dbReference type="NCBI Taxonomy" id="2028345"/>
    <lineage>
        <taxon>Bacteria</taxon>
        <taxon>Pseudomonadati</taxon>
        <taxon>Pseudomonadota</taxon>
        <taxon>Betaproteobacteria</taxon>
        <taxon>Burkholderiales</taxon>
        <taxon>Alcaligenaceae</taxon>
        <taxon>Pollutimonas</taxon>
    </lineage>
</organism>
<name>A0A410GCE5_9BURK</name>
<keyword evidence="2" id="KW-1185">Reference proteome</keyword>
<reference evidence="1 2" key="1">
    <citation type="submission" date="2017-08" db="EMBL/GenBank/DDBJ databases">
        <authorList>
            <person name="Park S.-J."/>
            <person name="Kim H."/>
        </authorList>
    </citation>
    <scope>NUCLEOTIDE SEQUENCE [LARGE SCALE GENOMIC DNA]</scope>
    <source>
        <strain evidence="2">ye3</strain>
    </source>
</reference>
<evidence type="ECO:0000313" key="1">
    <source>
        <dbReference type="EMBL" id="QAA93955.1"/>
    </source>
</evidence>
<proteinExistence type="predicted"/>
<dbReference type="EMBL" id="CP022987">
    <property type="protein sequence ID" value="QAA93955.1"/>
    <property type="molecule type" value="Genomic_DNA"/>
</dbReference>
<dbReference type="Proteomes" id="UP000283474">
    <property type="component" value="Chromosome"/>
</dbReference>
<accession>A0A410GCE5</accession>
<sequence length="111" mass="12212">MAPRQTAARVTLRLGLLAQVARKRAVLDAGGCLSGHQEGRFTDTLPGLAYGASTPRFRRQRRHLRRVRFHPTLGAWFLPASGRLPVKPVCGETEFATSLCRTVGLYVLVLS</sequence>
<dbReference type="KEGG" id="pus:CKA81_08980"/>